<gene>
    <name evidence="2" type="ORF">SAMN05661010_03439</name>
</gene>
<protein>
    <submittedName>
        <fullName evidence="2">Hemerythrin-like domain-containing protein</fullName>
    </submittedName>
</protein>
<dbReference type="Gene3D" id="1.20.120.520">
    <property type="entry name" value="nmb1532 protein domain like"/>
    <property type="match status" value="1"/>
</dbReference>
<dbReference type="RefSeq" id="WP_089730502.1">
    <property type="nucleotide sequence ID" value="NZ_FNGI01000012.1"/>
</dbReference>
<dbReference type="OrthoDB" id="7349010at2"/>
<name>A0A1G9QRQ0_9GAMM</name>
<dbReference type="AlphaFoldDB" id="A0A1G9QRQ0"/>
<dbReference type="STRING" id="119000.SAMN05661010_03439"/>
<reference evidence="2 3" key="1">
    <citation type="submission" date="2016-10" db="EMBL/GenBank/DDBJ databases">
        <authorList>
            <person name="de Groot N.N."/>
        </authorList>
    </citation>
    <scope>NUCLEOTIDE SEQUENCE [LARGE SCALE GENOMIC DNA]</scope>
    <source>
        <strain evidence="2 3">DSM 14789</strain>
    </source>
</reference>
<accession>A0A1G9QRQ0</accession>
<dbReference type="Pfam" id="PF01814">
    <property type="entry name" value="Hemerythrin"/>
    <property type="match status" value="1"/>
</dbReference>
<sequence length="203" mass="23578">MTIPALKRLQDDHHNFEGLLCILDRQLYGARRDDTPEFTLLRDIFHYMTQHPDRTHHAFEDLLFERLALRYPEVQPTLDLLHEEHRRIAIYGDELYAKLAAIAEGRAAPELDLTTMNLAQAYIELYRAHMHCEETQVHGPLAERLTASDWLELVTTCDWGCDPLFRASADNEYQALKTCIARHEAGFWMGHDERADFCPLCSL</sequence>
<evidence type="ECO:0000313" key="2">
    <source>
        <dbReference type="EMBL" id="SDM12945.1"/>
    </source>
</evidence>
<evidence type="ECO:0000313" key="3">
    <source>
        <dbReference type="Proteomes" id="UP000198654"/>
    </source>
</evidence>
<dbReference type="InterPro" id="IPR012312">
    <property type="entry name" value="Hemerythrin-like"/>
</dbReference>
<proteinExistence type="predicted"/>
<organism evidence="2 3">
    <name type="scientific">Modicisalibacter muralis</name>
    <dbReference type="NCBI Taxonomy" id="119000"/>
    <lineage>
        <taxon>Bacteria</taxon>
        <taxon>Pseudomonadati</taxon>
        <taxon>Pseudomonadota</taxon>
        <taxon>Gammaproteobacteria</taxon>
        <taxon>Oceanospirillales</taxon>
        <taxon>Halomonadaceae</taxon>
        <taxon>Modicisalibacter</taxon>
    </lineage>
</organism>
<feature type="domain" description="Hemerythrin-like" evidence="1">
    <location>
        <begin position="7"/>
        <end position="137"/>
    </location>
</feature>
<evidence type="ECO:0000259" key="1">
    <source>
        <dbReference type="Pfam" id="PF01814"/>
    </source>
</evidence>
<dbReference type="Proteomes" id="UP000198654">
    <property type="component" value="Unassembled WGS sequence"/>
</dbReference>
<keyword evidence="3" id="KW-1185">Reference proteome</keyword>
<dbReference type="EMBL" id="FNGI01000012">
    <property type="protein sequence ID" value="SDM12945.1"/>
    <property type="molecule type" value="Genomic_DNA"/>
</dbReference>